<keyword evidence="3" id="KW-1185">Reference proteome</keyword>
<dbReference type="EMBL" id="BIFS01000001">
    <property type="protein sequence ID" value="GCE21187.1"/>
    <property type="molecule type" value="Genomic_DNA"/>
</dbReference>
<feature type="domain" description="AB hydrolase-1" evidence="1">
    <location>
        <begin position="37"/>
        <end position="261"/>
    </location>
</feature>
<dbReference type="AlphaFoldDB" id="A0A402APY8"/>
<comment type="caution">
    <text evidence="2">The sequence shown here is derived from an EMBL/GenBank/DDBJ whole genome shotgun (WGS) entry which is preliminary data.</text>
</comment>
<dbReference type="Proteomes" id="UP000287188">
    <property type="component" value="Unassembled WGS sequence"/>
</dbReference>
<protein>
    <recommendedName>
        <fullName evidence="1">AB hydrolase-1 domain-containing protein</fullName>
    </recommendedName>
</protein>
<accession>A0A402APY8</accession>
<organism evidence="2 3">
    <name type="scientific">Dictyobacter kobayashii</name>
    <dbReference type="NCBI Taxonomy" id="2014872"/>
    <lineage>
        <taxon>Bacteria</taxon>
        <taxon>Bacillati</taxon>
        <taxon>Chloroflexota</taxon>
        <taxon>Ktedonobacteria</taxon>
        <taxon>Ktedonobacterales</taxon>
        <taxon>Dictyobacteraceae</taxon>
        <taxon>Dictyobacter</taxon>
    </lineage>
</organism>
<dbReference type="Pfam" id="PF12697">
    <property type="entry name" value="Abhydrolase_6"/>
    <property type="match status" value="1"/>
</dbReference>
<evidence type="ECO:0000259" key="1">
    <source>
        <dbReference type="Pfam" id="PF12697"/>
    </source>
</evidence>
<sequence>MVQQLSFTEEEIVYPGDGIQLAGTLLLPATSQPCPAVVCVHGSGPDTRTGYRWIGESFARQGIAALIYDKRGTGLSGGNWKRDKWSFRELANDALGGIRYLKQRPEIDGQQVGLWGISEGGWVVPMAAASSQDVDFVITISAAGISPLEQERYRRGLQDRESSHSAVERLWKQTLTNLLFMTLALPPLKLLSGIPGFSARTFPHDPLPDWRKLTQPVLAIWGEADKAVPPQVSKTMVEQALKASGHHNYTLRTFPNGDHGLGYMKAEGTGEPVWTHVPGYSEALTDWIHNLT</sequence>
<dbReference type="OrthoDB" id="9765647at2"/>
<dbReference type="InterPro" id="IPR029058">
    <property type="entry name" value="AB_hydrolase_fold"/>
</dbReference>
<dbReference type="SUPFAM" id="SSF53474">
    <property type="entry name" value="alpha/beta-Hydrolases"/>
    <property type="match status" value="1"/>
</dbReference>
<evidence type="ECO:0000313" key="2">
    <source>
        <dbReference type="EMBL" id="GCE21187.1"/>
    </source>
</evidence>
<name>A0A402APY8_9CHLR</name>
<dbReference type="PANTHER" id="PTHR43265">
    <property type="entry name" value="ESTERASE ESTD"/>
    <property type="match status" value="1"/>
</dbReference>
<dbReference type="PANTHER" id="PTHR43265:SF1">
    <property type="entry name" value="ESTERASE ESTD"/>
    <property type="match status" value="1"/>
</dbReference>
<proteinExistence type="predicted"/>
<dbReference type="GO" id="GO:0052689">
    <property type="term" value="F:carboxylic ester hydrolase activity"/>
    <property type="evidence" value="ECO:0007669"/>
    <property type="project" value="TreeGrafter"/>
</dbReference>
<reference evidence="3" key="1">
    <citation type="submission" date="2018-12" db="EMBL/GenBank/DDBJ databases">
        <title>Tengunoibacter tsumagoiensis gen. nov., sp. nov., Dictyobacter kobayashii sp. nov., D. alpinus sp. nov., and D. joshuensis sp. nov. and description of Dictyobacteraceae fam. nov. within the order Ktedonobacterales isolated from Tengu-no-mugimeshi.</title>
        <authorList>
            <person name="Wang C.M."/>
            <person name="Zheng Y."/>
            <person name="Sakai Y."/>
            <person name="Toyoda A."/>
            <person name="Minakuchi Y."/>
            <person name="Abe K."/>
            <person name="Yokota A."/>
            <person name="Yabe S."/>
        </authorList>
    </citation>
    <scope>NUCLEOTIDE SEQUENCE [LARGE SCALE GENOMIC DNA]</scope>
    <source>
        <strain evidence="3">Uno11</strain>
    </source>
</reference>
<dbReference type="Gene3D" id="3.40.50.1820">
    <property type="entry name" value="alpha/beta hydrolase"/>
    <property type="match status" value="1"/>
</dbReference>
<gene>
    <name evidence="2" type="ORF">KDK_49870</name>
</gene>
<dbReference type="InterPro" id="IPR000073">
    <property type="entry name" value="AB_hydrolase_1"/>
</dbReference>
<evidence type="ECO:0000313" key="3">
    <source>
        <dbReference type="Proteomes" id="UP000287188"/>
    </source>
</evidence>
<dbReference type="InterPro" id="IPR053145">
    <property type="entry name" value="AB_hydrolase_Est10"/>
</dbReference>
<dbReference type="RefSeq" id="WP_126552723.1">
    <property type="nucleotide sequence ID" value="NZ_BIFS01000001.1"/>
</dbReference>